<dbReference type="STRING" id="1121429.SAMN02745133_03214"/>
<dbReference type="OrthoDB" id="9779761at2"/>
<protein>
    <submittedName>
        <fullName evidence="2">RRXRR protein</fullName>
    </submittedName>
</protein>
<accession>A0A1M5DLU5</accession>
<dbReference type="Proteomes" id="UP000184148">
    <property type="component" value="Unassembled WGS sequence"/>
</dbReference>
<reference evidence="3" key="1">
    <citation type="submission" date="2016-11" db="EMBL/GenBank/DDBJ databases">
        <authorList>
            <person name="Varghese N."/>
            <person name="Submissions S."/>
        </authorList>
    </citation>
    <scope>NUCLEOTIDE SEQUENCE [LARGE SCALE GENOMIC DNA]</scope>
    <source>
        <strain evidence="3">DSM 12395</strain>
    </source>
</reference>
<evidence type="ECO:0000313" key="3">
    <source>
        <dbReference type="Proteomes" id="UP000184148"/>
    </source>
</evidence>
<proteinExistence type="predicted"/>
<organism evidence="2 3">
    <name type="scientific">Desulforamulus putei DSM 12395</name>
    <dbReference type="NCBI Taxonomy" id="1121429"/>
    <lineage>
        <taxon>Bacteria</taxon>
        <taxon>Bacillati</taxon>
        <taxon>Bacillota</taxon>
        <taxon>Clostridia</taxon>
        <taxon>Eubacteriales</taxon>
        <taxon>Peptococcaceae</taxon>
        <taxon>Desulforamulus</taxon>
    </lineage>
</organism>
<dbReference type="Pfam" id="PF14239">
    <property type="entry name" value="RRXRR"/>
    <property type="match status" value="1"/>
</dbReference>
<name>A0A1M5DLU5_9FIRM</name>
<dbReference type="EMBL" id="FQUY01000065">
    <property type="protein sequence ID" value="SHF67854.1"/>
    <property type="molecule type" value="Genomic_DNA"/>
</dbReference>
<dbReference type="AlphaFoldDB" id="A0A1M5DLU5"/>
<sequence>MSKEPSKQPRVPVVGIDGKPLMPTTPKKARLFIRDGLAKGKRNKLGLFYIQMTRPVSEETQFMALAEDPGAKYDGIAAASHKQVEIKAMVFLPESVPEKMETRRNLRRARRYRNTPRRPARFDNRKRKKYWLAPTQKSKVETRLKVVRELCRIYPIKLIITEDVRFNHAKSRDGKYFSTVEIGKTLTYREYKNLAELQLVEVSGTDAWRIKFGLKKYTEKKWEQVPETHANDAVAMLMGVTGCENAETPFYVWRRLQYARRSLHRQNPQKGGIRPRFGGTANGSFFRKGDWVEAEKAGKTYRGWVCGLPTDKSKVLGIADADGKRIGHFSLKKAKLLSRSTGFSWKEVI</sequence>
<gene>
    <name evidence="2" type="ORF">SAMN02745133_03214</name>
</gene>
<dbReference type="RefSeq" id="WP_073240328.1">
    <property type="nucleotide sequence ID" value="NZ_FQUY01000065.1"/>
</dbReference>
<keyword evidence="3" id="KW-1185">Reference proteome</keyword>
<evidence type="ECO:0000259" key="1">
    <source>
        <dbReference type="Pfam" id="PF14239"/>
    </source>
</evidence>
<dbReference type="InterPro" id="IPR025938">
    <property type="entry name" value="RRXRR_dom"/>
</dbReference>
<evidence type="ECO:0000313" key="2">
    <source>
        <dbReference type="EMBL" id="SHF67854.1"/>
    </source>
</evidence>
<feature type="domain" description="RRXRR" evidence="1">
    <location>
        <begin position="11"/>
        <end position="175"/>
    </location>
</feature>